<accession>A0A0P8A1Y7</accession>
<organism evidence="1 2">
    <name type="scientific">Candidatus Methanoperedens nitratireducens</name>
    <dbReference type="NCBI Taxonomy" id="1392998"/>
    <lineage>
        <taxon>Archaea</taxon>
        <taxon>Methanobacteriati</taxon>
        <taxon>Methanobacteriota</taxon>
        <taxon>Stenosarchaea group</taxon>
        <taxon>Methanomicrobia</taxon>
        <taxon>Methanosarcinales</taxon>
        <taxon>ANME-2 cluster</taxon>
        <taxon>Candidatus Methanoperedentaceae</taxon>
        <taxon>Candidatus Methanoperedens</taxon>
    </lineage>
</organism>
<evidence type="ECO:0000313" key="1">
    <source>
        <dbReference type="EMBL" id="KPQ42035.1"/>
    </source>
</evidence>
<sequence length="97" mass="10722">MKIKVNYDFTQQELVGDSDVFEVADAAKLGDLLRLIDARIMEAGKNKGIETTYKTTLAGDQLNACMVFINTCAPENIMEHELHDGDNVEFVYGFCGG</sequence>
<protein>
    <recommendedName>
        <fullName evidence="3">ThiS family protein</fullName>
    </recommendedName>
</protein>
<name>A0A0P8A1Y7_9EURY</name>
<dbReference type="EMBL" id="LKCM01000273">
    <property type="protein sequence ID" value="KPQ42035.1"/>
    <property type="molecule type" value="Genomic_DNA"/>
</dbReference>
<proteinExistence type="predicted"/>
<evidence type="ECO:0008006" key="3">
    <source>
        <dbReference type="Google" id="ProtNLM"/>
    </source>
</evidence>
<evidence type="ECO:0000313" key="2">
    <source>
        <dbReference type="Proteomes" id="UP000050360"/>
    </source>
</evidence>
<dbReference type="SUPFAM" id="SSF54285">
    <property type="entry name" value="MoaD/ThiS"/>
    <property type="match status" value="1"/>
</dbReference>
<dbReference type="Gene3D" id="3.10.20.30">
    <property type="match status" value="1"/>
</dbReference>
<dbReference type="InterPro" id="IPR012675">
    <property type="entry name" value="Beta-grasp_dom_sf"/>
</dbReference>
<dbReference type="AlphaFoldDB" id="A0A0P8A1Y7"/>
<comment type="caution">
    <text evidence="1">The sequence shown here is derived from an EMBL/GenBank/DDBJ whole genome shotgun (WGS) entry which is preliminary data.</text>
</comment>
<reference evidence="1 2" key="1">
    <citation type="submission" date="2015-09" db="EMBL/GenBank/DDBJ databases">
        <title>A metagenomics-based metabolic model of nitrate-dependent anaerobic oxidation of methane by Methanoperedens-like archaea.</title>
        <authorList>
            <person name="Arshad A."/>
            <person name="Speth D.R."/>
            <person name="De Graaf R.M."/>
            <person name="Op Den Camp H.J."/>
            <person name="Jetten M.S."/>
            <person name="Welte C.U."/>
        </authorList>
    </citation>
    <scope>NUCLEOTIDE SEQUENCE [LARGE SCALE GENOMIC DNA]</scope>
</reference>
<dbReference type="InterPro" id="IPR016155">
    <property type="entry name" value="Mopterin_synth/thiamin_S_b"/>
</dbReference>
<dbReference type="Proteomes" id="UP000050360">
    <property type="component" value="Unassembled WGS sequence"/>
</dbReference>
<gene>
    <name evidence="1" type="ORF">MPEBLZ_03422</name>
</gene>